<gene>
    <name evidence="1" type="ORF">N3K66_001471</name>
</gene>
<proteinExistence type="predicted"/>
<protein>
    <submittedName>
        <fullName evidence="1">Uncharacterized protein</fullName>
    </submittedName>
</protein>
<dbReference type="EMBL" id="CM047940">
    <property type="protein sequence ID" value="KAI9904942.1"/>
    <property type="molecule type" value="Genomic_DNA"/>
</dbReference>
<name>A0ACC0VGC3_9HYPO</name>
<dbReference type="Proteomes" id="UP001163324">
    <property type="component" value="Chromosome 1"/>
</dbReference>
<evidence type="ECO:0000313" key="2">
    <source>
        <dbReference type="Proteomes" id="UP001163324"/>
    </source>
</evidence>
<organism evidence="1 2">
    <name type="scientific">Trichothecium roseum</name>
    <dbReference type="NCBI Taxonomy" id="47278"/>
    <lineage>
        <taxon>Eukaryota</taxon>
        <taxon>Fungi</taxon>
        <taxon>Dikarya</taxon>
        <taxon>Ascomycota</taxon>
        <taxon>Pezizomycotina</taxon>
        <taxon>Sordariomycetes</taxon>
        <taxon>Hypocreomycetidae</taxon>
        <taxon>Hypocreales</taxon>
        <taxon>Hypocreales incertae sedis</taxon>
        <taxon>Trichothecium</taxon>
    </lineage>
</organism>
<reference evidence="1" key="1">
    <citation type="submission" date="2022-10" db="EMBL/GenBank/DDBJ databases">
        <title>Complete Genome of Trichothecium roseum strain YXFP-22015, a Plant Pathogen Isolated from Citrus.</title>
        <authorList>
            <person name="Wang Y."/>
            <person name="Zhu L."/>
        </authorList>
    </citation>
    <scope>NUCLEOTIDE SEQUENCE</scope>
    <source>
        <strain evidence="1">YXFP-22015</strain>
    </source>
</reference>
<sequence>MDFIHSANFTNRVEALLKKYLVPGLALAVSYRNDTASLGFGQTHVDAPRRACTPDTLFEIASASKSVTGVALGILIDEGSHASLSWQSTVSSLLPDDFVMATDELTNMLTVEDIISHRSGFPGHDFSIMGINAEHPDTAKSVTRNLRNLEPSAPIRTRFMYCNMMFTVASYLVEQLSGRAFPDFLEERVFAPLGMASTNLQPDRARGKGLGGRMTPGHAWDEDAQRYREFFSPESPEAQGAGSIITSVDDYIKYVRALMYRQAPLTEEVYLGVTNWLIPVETNAGPLPPGSSPAFYGAGWEVSWYRGHQLVAHGGSVPGYGTYVFFMPQLELGGVIFGNAEGANSVNAILFRELIDEFLDVPREQRADWEELEDGRSGGGDGGGDEEREMRELLCPGSETPEPLPKPLGTYEGVYGNAGYHQLKIEILDGGLFINATDRTLPATITFEHVCDGTKFVAHQSSTQAGGDIPMRAEFEVEGEKAARLGLLLEEELDGYIWFDRVV</sequence>
<accession>A0ACC0VGC3</accession>
<keyword evidence="2" id="KW-1185">Reference proteome</keyword>
<comment type="caution">
    <text evidence="1">The sequence shown here is derived from an EMBL/GenBank/DDBJ whole genome shotgun (WGS) entry which is preliminary data.</text>
</comment>
<evidence type="ECO:0000313" key="1">
    <source>
        <dbReference type="EMBL" id="KAI9904942.1"/>
    </source>
</evidence>